<dbReference type="EMBL" id="BMKE01000025">
    <property type="protein sequence ID" value="GGB51573.1"/>
    <property type="molecule type" value="Genomic_DNA"/>
</dbReference>
<protein>
    <submittedName>
        <fullName evidence="1">Uncharacterized protein</fullName>
    </submittedName>
</protein>
<dbReference type="Proteomes" id="UP000646152">
    <property type="component" value="Unassembled WGS sequence"/>
</dbReference>
<gene>
    <name evidence="1" type="ORF">GCM10011502_25860</name>
</gene>
<organism evidence="1 2">
    <name type="scientific">Oceanisphaera marina</name>
    <dbReference type="NCBI Taxonomy" id="2017550"/>
    <lineage>
        <taxon>Bacteria</taxon>
        <taxon>Pseudomonadati</taxon>
        <taxon>Pseudomonadota</taxon>
        <taxon>Gammaproteobacteria</taxon>
        <taxon>Aeromonadales</taxon>
        <taxon>Aeromonadaceae</taxon>
        <taxon>Oceanisphaera</taxon>
    </lineage>
</organism>
<accession>A0ABQ1IVK2</accession>
<evidence type="ECO:0000313" key="1">
    <source>
        <dbReference type="EMBL" id="GGB51573.1"/>
    </source>
</evidence>
<evidence type="ECO:0000313" key="2">
    <source>
        <dbReference type="Proteomes" id="UP000646152"/>
    </source>
</evidence>
<reference evidence="2" key="1">
    <citation type="journal article" date="2019" name="Int. J. Syst. Evol. Microbiol.">
        <title>The Global Catalogue of Microorganisms (GCM) 10K type strain sequencing project: providing services to taxonomists for standard genome sequencing and annotation.</title>
        <authorList>
            <consortium name="The Broad Institute Genomics Platform"/>
            <consortium name="The Broad Institute Genome Sequencing Center for Infectious Disease"/>
            <person name="Wu L."/>
            <person name="Ma J."/>
        </authorList>
    </citation>
    <scope>NUCLEOTIDE SEQUENCE [LARGE SCALE GENOMIC DNA]</scope>
    <source>
        <strain evidence="2">CGMCC 1.15923</strain>
    </source>
</reference>
<name>A0ABQ1IVK2_9GAMM</name>
<proteinExistence type="predicted"/>
<keyword evidence="2" id="KW-1185">Reference proteome</keyword>
<comment type="caution">
    <text evidence="1">The sequence shown here is derived from an EMBL/GenBank/DDBJ whole genome shotgun (WGS) entry which is preliminary data.</text>
</comment>
<sequence length="117" mass="12790">MYCQLYVGKASRKVGKRPGQIAQVIFGYAQAHHAGQALIPHVLPGLGILAQHLAGVAQQAFTGCRGHRHLQLALQQRAFQYIFQPLDVRAYRGLRQMQVVGGGSKAAFVDHGNKAFQ</sequence>